<proteinExistence type="predicted"/>
<name>A0AAU8MJJ9_9RICK</name>
<gene>
    <name evidence="3" type="ORF">ABS251_00680</name>
</gene>
<organism evidence="3">
    <name type="scientific">Wolbachia endosymbiont of Ephestia elutella</name>
    <dbReference type="NCBI Taxonomy" id="3231696"/>
    <lineage>
        <taxon>Bacteria</taxon>
        <taxon>Pseudomonadati</taxon>
        <taxon>Pseudomonadota</taxon>
        <taxon>Alphaproteobacteria</taxon>
        <taxon>Rickettsiales</taxon>
        <taxon>Anaplasmataceae</taxon>
        <taxon>Wolbachieae</taxon>
        <taxon>Wolbachia</taxon>
    </lineage>
</organism>
<accession>A0AAU8MJJ9</accession>
<feature type="region of interest" description="Disordered" evidence="2">
    <location>
        <begin position="317"/>
        <end position="340"/>
    </location>
</feature>
<feature type="coiled-coil region" evidence="1">
    <location>
        <begin position="124"/>
        <end position="165"/>
    </location>
</feature>
<dbReference type="AlphaFoldDB" id="A0AAU8MJJ9"/>
<dbReference type="EMBL" id="CP159923">
    <property type="protein sequence ID" value="XCO72650.1"/>
    <property type="molecule type" value="Genomic_DNA"/>
</dbReference>
<protein>
    <submittedName>
        <fullName evidence="3">Uncharacterized protein</fullName>
    </submittedName>
</protein>
<evidence type="ECO:0000256" key="1">
    <source>
        <dbReference type="SAM" id="Coils"/>
    </source>
</evidence>
<sequence length="340" mass="38348">MNSDELEELKKLKQKIQDAVAHKKLYGVLFADSKEIELFNNCISSIKSNGIGKEESNELITIYKGLNSIFDNISSDWDGNKGSLNAQKIIVHYQNLESILKIVNIIKESKTRLGQAFVIFDFDESGLIQDIESLQKEMKEVLENMQQQEQSAARKKELEEKAKAEFSKYIENGTIDAMSIKRDSNSDLLYTIIKLKEDNKSTDIKVSEFLNSDFCKENNIAGFLLSSGDQKEFISGKIHEGIRYYHIGTTVQYGIKFNWYVDGKECSITLGANSDDSIRIISDRPTDADLEKNKDVKIKVGDAYLSLADAVKTCRQQEDPSSTVKQASANEHCRPLARTA</sequence>
<keyword evidence="1" id="KW-0175">Coiled coil</keyword>
<evidence type="ECO:0000256" key="2">
    <source>
        <dbReference type="SAM" id="MobiDB-lite"/>
    </source>
</evidence>
<evidence type="ECO:0000313" key="3">
    <source>
        <dbReference type="EMBL" id="XCO72650.1"/>
    </source>
</evidence>
<reference evidence="3" key="1">
    <citation type="submission" date="2024-06" db="EMBL/GenBank/DDBJ databases">
        <authorList>
            <person name="Al-Khalidi N."/>
            <person name="Al-Zurfi S.M."/>
            <person name="Lahuf A."/>
        </authorList>
    </citation>
    <scope>NUCLEOTIDE SEQUENCE</scope>
    <source>
        <strain evidence="3">Karbala-1</strain>
    </source>
</reference>
<feature type="compositionally biased region" description="Polar residues" evidence="2">
    <location>
        <begin position="319"/>
        <end position="329"/>
    </location>
</feature>